<dbReference type="Proteomes" id="UP000651271">
    <property type="component" value="Unassembled WGS sequence"/>
</dbReference>
<accession>A0ABR7YAX9</accession>
<keyword evidence="1" id="KW-0472">Membrane</keyword>
<evidence type="ECO:0000313" key="3">
    <source>
        <dbReference type="Proteomes" id="UP000651271"/>
    </source>
</evidence>
<dbReference type="InterPro" id="IPR024294">
    <property type="entry name" value="DUF3810"/>
</dbReference>
<reference evidence="2 3" key="1">
    <citation type="submission" date="2020-08" db="EMBL/GenBank/DDBJ databases">
        <title>Sphingobacterium sp. DN04309 isolated from aquaculture water.</title>
        <authorList>
            <person name="Zhang M."/>
        </authorList>
    </citation>
    <scope>NUCLEOTIDE SEQUENCE [LARGE SCALE GENOMIC DNA]</scope>
    <source>
        <strain evidence="2 3">DN04309</strain>
    </source>
</reference>
<dbReference type="RefSeq" id="WP_190301348.1">
    <property type="nucleotide sequence ID" value="NZ_JACOIJ010000003.1"/>
</dbReference>
<dbReference type="EMBL" id="JACOIJ010000003">
    <property type="protein sequence ID" value="MBD1428470.1"/>
    <property type="molecule type" value="Genomic_DNA"/>
</dbReference>
<protein>
    <submittedName>
        <fullName evidence="2">DUF3810 domain-containing protein</fullName>
    </submittedName>
</protein>
<gene>
    <name evidence="2" type="ORF">H8B04_02620</name>
</gene>
<keyword evidence="1" id="KW-1133">Transmembrane helix</keyword>
<sequence>MRHKARNSKFKKYYYTIGICLVLILLMEVLKPNTLWIEKYYSQLFYPAISYLYIILFSWIPFSVGDLFYAIAGITIFYQIIQILRSLIKWNILKLRSHLIYVITIISGIYTLFYVNWGLSYYRVPIANKLDLDGYKITKEEHLKVLNKYITIANDLREQIDVDIKTKKGVKGDLTEIVLQDTLLNDYLCKTQVCVKTPISSELSSYFTVSGYFNPFTLEVQVNQLIPNASYPFVNVHEMAHQMGVGFEDECNFVAFLTLKDNEDLWYKYSAYYSAVEYLLQPLYGNKELFETYKAKLSSKVLADFRQEREFWQSYRGWIDKISGVFYNQFLKHNNQLEGLDRYSMMATLLVAWEKQQEELP</sequence>
<feature type="transmembrane region" description="Helical" evidence="1">
    <location>
        <begin position="12"/>
        <end position="30"/>
    </location>
</feature>
<keyword evidence="1" id="KW-0812">Transmembrane</keyword>
<comment type="caution">
    <text evidence="2">The sequence shown here is derived from an EMBL/GenBank/DDBJ whole genome shotgun (WGS) entry which is preliminary data.</text>
</comment>
<name>A0ABR7YAX9_9SPHI</name>
<organism evidence="2 3">
    <name type="scientific">Sphingobacterium litopenaei</name>
    <dbReference type="NCBI Taxonomy" id="2763500"/>
    <lineage>
        <taxon>Bacteria</taxon>
        <taxon>Pseudomonadati</taxon>
        <taxon>Bacteroidota</taxon>
        <taxon>Sphingobacteriia</taxon>
        <taxon>Sphingobacteriales</taxon>
        <taxon>Sphingobacteriaceae</taxon>
        <taxon>Sphingobacterium</taxon>
    </lineage>
</organism>
<feature type="transmembrane region" description="Helical" evidence="1">
    <location>
        <begin position="50"/>
        <end position="78"/>
    </location>
</feature>
<evidence type="ECO:0000256" key="1">
    <source>
        <dbReference type="SAM" id="Phobius"/>
    </source>
</evidence>
<dbReference type="Pfam" id="PF12725">
    <property type="entry name" value="DUF3810"/>
    <property type="match status" value="1"/>
</dbReference>
<feature type="transmembrane region" description="Helical" evidence="1">
    <location>
        <begin position="99"/>
        <end position="119"/>
    </location>
</feature>
<evidence type="ECO:0000313" key="2">
    <source>
        <dbReference type="EMBL" id="MBD1428470.1"/>
    </source>
</evidence>
<proteinExistence type="predicted"/>
<keyword evidence="3" id="KW-1185">Reference proteome</keyword>